<dbReference type="NCBIfam" id="TIGR01965">
    <property type="entry name" value="VCBS_repeat"/>
    <property type="match status" value="2"/>
</dbReference>
<dbReference type="RefSeq" id="WP_277529896.1">
    <property type="nucleotide sequence ID" value="NZ_JAPDIA010000003.1"/>
</dbReference>
<dbReference type="Pfam" id="PF02369">
    <property type="entry name" value="Big_1"/>
    <property type="match status" value="1"/>
</dbReference>
<protein>
    <submittedName>
        <fullName evidence="5">Ig-like domain-containing protein</fullName>
    </submittedName>
</protein>
<dbReference type="Gene3D" id="2.60.40.2700">
    <property type="match status" value="3"/>
</dbReference>
<evidence type="ECO:0000259" key="3">
    <source>
        <dbReference type="PROSITE" id="PS51127"/>
    </source>
</evidence>
<dbReference type="Pfam" id="PF00395">
    <property type="entry name" value="SLH"/>
    <property type="match status" value="3"/>
</dbReference>
<dbReference type="InterPro" id="IPR015919">
    <property type="entry name" value="Cadherin-like_sf"/>
</dbReference>
<evidence type="ECO:0000313" key="5">
    <source>
        <dbReference type="EMBL" id="MDG0808934.1"/>
    </source>
</evidence>
<dbReference type="Proteomes" id="UP001153404">
    <property type="component" value="Unassembled WGS sequence"/>
</dbReference>
<name>A0A9X4QS47_9BACL</name>
<comment type="caution">
    <text evidence="5">The sequence shown here is derived from an EMBL/GenBank/DDBJ whole genome shotgun (WGS) entry which is preliminary data.</text>
</comment>
<comment type="similarity">
    <text evidence="1">Belongs to the intimin/invasin family.</text>
</comment>
<dbReference type="EMBL" id="JAPDIA010000003">
    <property type="protein sequence ID" value="MDG0808934.1"/>
    <property type="molecule type" value="Genomic_DNA"/>
</dbReference>
<dbReference type="Gene3D" id="2.60.40.3440">
    <property type="match status" value="1"/>
</dbReference>
<feature type="region of interest" description="Disordered" evidence="2">
    <location>
        <begin position="988"/>
        <end position="1017"/>
    </location>
</feature>
<dbReference type="Gene3D" id="2.60.40.2810">
    <property type="match status" value="1"/>
</dbReference>
<feature type="domain" description="SLH" evidence="4">
    <location>
        <begin position="1247"/>
        <end position="1306"/>
    </location>
</feature>
<dbReference type="PANTHER" id="PTHR43308:SF5">
    <property type="entry name" value="S-LAYER PROTEIN _ PEPTIDOGLYCAN ENDO-BETA-N-ACETYLGLUCOSAMINIDASE"/>
    <property type="match status" value="1"/>
</dbReference>
<feature type="domain" description="SLH" evidence="4">
    <location>
        <begin position="1116"/>
        <end position="1182"/>
    </location>
</feature>
<dbReference type="GO" id="GO:0005509">
    <property type="term" value="F:calcium ion binding"/>
    <property type="evidence" value="ECO:0007669"/>
    <property type="project" value="InterPro"/>
</dbReference>
<dbReference type="PROSITE" id="PS51272">
    <property type="entry name" value="SLH"/>
    <property type="match status" value="3"/>
</dbReference>
<proteinExistence type="inferred from homology"/>
<dbReference type="PANTHER" id="PTHR43308">
    <property type="entry name" value="OUTER MEMBRANE PROTEIN ALPHA-RELATED"/>
    <property type="match status" value="1"/>
</dbReference>
<evidence type="ECO:0000256" key="2">
    <source>
        <dbReference type="SAM" id="MobiDB-lite"/>
    </source>
</evidence>
<dbReference type="SUPFAM" id="SSF49313">
    <property type="entry name" value="Cadherin-like"/>
    <property type="match status" value="2"/>
</dbReference>
<dbReference type="CDD" id="cd11304">
    <property type="entry name" value="Cadherin_repeat"/>
    <property type="match status" value="2"/>
</dbReference>
<dbReference type="GO" id="GO:0016020">
    <property type="term" value="C:membrane"/>
    <property type="evidence" value="ECO:0007669"/>
    <property type="project" value="InterPro"/>
</dbReference>
<dbReference type="SMART" id="SM00634">
    <property type="entry name" value="BID_1"/>
    <property type="match status" value="1"/>
</dbReference>
<dbReference type="InterPro" id="IPR051465">
    <property type="entry name" value="Cell_Envelope_Struct_Comp"/>
</dbReference>
<dbReference type="Pfam" id="PF17963">
    <property type="entry name" value="Big_9"/>
    <property type="match status" value="2"/>
</dbReference>
<dbReference type="InterPro" id="IPR010221">
    <property type="entry name" value="VCBS_dom"/>
</dbReference>
<evidence type="ECO:0000259" key="4">
    <source>
        <dbReference type="PROSITE" id="PS51272"/>
    </source>
</evidence>
<evidence type="ECO:0000256" key="1">
    <source>
        <dbReference type="ARBA" id="ARBA00010116"/>
    </source>
</evidence>
<dbReference type="Gene3D" id="2.60.40.10">
    <property type="entry name" value="Immunoglobulins"/>
    <property type="match status" value="1"/>
</dbReference>
<dbReference type="SUPFAM" id="SSF49373">
    <property type="entry name" value="Invasin/intimin cell-adhesion fragments"/>
    <property type="match status" value="1"/>
</dbReference>
<feature type="domain" description="SLH" evidence="4">
    <location>
        <begin position="1183"/>
        <end position="1246"/>
    </location>
</feature>
<organism evidence="5 6">
    <name type="scientific">Cohnella rhizosphaerae</name>
    <dbReference type="NCBI Taxonomy" id="1457232"/>
    <lineage>
        <taxon>Bacteria</taxon>
        <taxon>Bacillati</taxon>
        <taxon>Bacillota</taxon>
        <taxon>Bacilli</taxon>
        <taxon>Bacillales</taxon>
        <taxon>Paenibacillaceae</taxon>
        <taxon>Cohnella</taxon>
    </lineage>
</organism>
<sequence length="1349" mass="140928">MVTITVEDFAGKILTFTTSVASGGGYTKTVDLSSLTMGVVKVTASVVNANGNPSTPATDSSEITNVAPVATNVEIDGIDVVGQQLTGSYDYSDADSNSQGTSTFKWYVGSNQDGTGKVEITNETGLTYTPVAGDTNKYLFFEVTPVAVAGVLTGTPVVSTGFGPIKPANVAPVATNVEIDGIDEVGQQLTGSYDYSDADSNSQGTSTFKWYVGSNQDGTGKVEITNETGLTYTPVAGDTNKYLFFEVTPVAVAGVLTGTPVVSTGFGPIKPANVAPVATNVEIDGIDEVGQQLTGSYDYSDADSNSQGTSTFKWYVGSNQDGTGKVEITNETGLTYTPVAGDTNKYLFFEVTPVAVAGVLTGTPVVSTGFGPIKPANVAPVATNGSKSTHLNTPVSGTLSATDADTNDTLTYALVTNGVHGSVTVNPDGSYTYTPDDNYVGTDSFTFKATDGKADSNEATVSITVTNQKPTAIPQDVVISVNGAVYNGQLHGSDLDSGDTLTFAKASGPEHGTVTIDADTGTYTYQPTPGYSGQDSFTFTVTDNHGATSAPAQVTIVIAEPGTYVIRLVADPDTLIGDGKSTTQLTATLLDSENNPVPGVTVKFGATSGTFPDGDEAVTDASGKAVIPYKTSKISSTVSQVIPVTADVHDTAKGIYSHQQINVTFQPAAIRGVVASTVNGHRVVEKGVTVRISNATTGFSAETTTDELGQYAIPVPEGDLVYSIEIIKPVTVGGETKQVSFKQTAKVGEIMGGGEEYFDSEKVATGIIVLAKPDGSQKLLDDQDSDDRDMAAQIKIKIQDPDTGAFVTVNGQDAFALDPSGVFSIPGLVKGKKYGLAIVYSLPDAQGGGAAKEIIMNAVDNDGTLPKFELSADGELNILDELIDPYGDITDKVTNAAVDGAHVVLYYADTPRNRAAGITPGTEVVLPAIPGFAPNDNANPQTSKGGGKYAYMVYPTTDYYLVVTAAGYDTYVSPTIPVEYAIVRHDVPLTPQTSTPSPGGPTGPSTPAEPEQTGKPDLIVNVTIDRSTYEESSTAAVTVQYKNDGDAAAKDAQITLAIPDGAEVVDAAGGTVSDGKIVWKPGTVDVSAGGKYVVKLKWPQIDAAERMAELVAQASAANLAAEDAANAEASAKLLIFSNRYGNVSHIRYILGYPDKKFLPNRTLTRAELAAIIARLIDGGGTTLKAQYSDVRTGHWASGYIRIASDNGIFTGYTDGSFHPDSPVTREELAAVMVRYLKLKVAKPLDSKFADAEGRWSSAAIEALFRNALTTGYEDGTFKPSAPIVRQEAVTMINRLLYRGPLGGVEASFPDVPASSWSFGQIEEATRSHESTRAADGSEIFAKSIADNIQ</sequence>
<dbReference type="InterPro" id="IPR001119">
    <property type="entry name" value="SLH_dom"/>
</dbReference>
<accession>A0A9X4QS47</accession>
<evidence type="ECO:0000313" key="6">
    <source>
        <dbReference type="Proteomes" id="UP001153404"/>
    </source>
</evidence>
<gene>
    <name evidence="5" type="ORF">OMP40_05695</name>
</gene>
<keyword evidence="6" id="KW-1185">Reference proteome</keyword>
<feature type="domain" description="Big-1" evidence="3">
    <location>
        <begin position="565"/>
        <end position="666"/>
    </location>
</feature>
<dbReference type="InterPro" id="IPR008964">
    <property type="entry name" value="Invasin/intimin_cell_adhesion"/>
</dbReference>
<dbReference type="InterPro" id="IPR013783">
    <property type="entry name" value="Ig-like_fold"/>
</dbReference>
<dbReference type="PROSITE" id="PS51127">
    <property type="entry name" value="BIG1"/>
    <property type="match status" value="1"/>
</dbReference>
<reference evidence="5" key="1">
    <citation type="submission" date="2022-10" db="EMBL/GenBank/DDBJ databases">
        <title>Comparative genomic analysis of Cohnella hashimotonis sp. nov., isolated from the International Space Station.</title>
        <authorList>
            <person name="Simpson A."/>
            <person name="Venkateswaran K."/>
        </authorList>
    </citation>
    <scope>NUCLEOTIDE SEQUENCE</scope>
    <source>
        <strain evidence="5">DSM 28161</strain>
    </source>
</reference>
<dbReference type="InterPro" id="IPR003344">
    <property type="entry name" value="Big_1_dom"/>
</dbReference>